<dbReference type="InterPro" id="IPR029016">
    <property type="entry name" value="GAF-like_dom_sf"/>
</dbReference>
<feature type="transmembrane region" description="Helical" evidence="9">
    <location>
        <begin position="12"/>
        <end position="29"/>
    </location>
</feature>
<dbReference type="SMART" id="SM00387">
    <property type="entry name" value="HATPase_c"/>
    <property type="match status" value="1"/>
</dbReference>
<reference evidence="12" key="1">
    <citation type="journal article" date="2019" name="Int. J. Syst. Evol. Microbiol.">
        <title>The Global Catalogue of Microorganisms (GCM) 10K type strain sequencing project: providing services to taxonomists for standard genome sequencing and annotation.</title>
        <authorList>
            <consortium name="The Broad Institute Genomics Platform"/>
            <consortium name="The Broad Institute Genome Sequencing Center for Infectious Disease"/>
            <person name="Wu L."/>
            <person name="Ma J."/>
        </authorList>
    </citation>
    <scope>NUCLEOTIDE SEQUENCE [LARGE SCALE GENOMIC DNA]</scope>
    <source>
        <strain evidence="12">CGMCC 1.16031</strain>
    </source>
</reference>
<dbReference type="InterPro" id="IPR036890">
    <property type="entry name" value="HATPase_C_sf"/>
</dbReference>
<dbReference type="GO" id="GO:0004673">
    <property type="term" value="F:protein histidine kinase activity"/>
    <property type="evidence" value="ECO:0007669"/>
    <property type="project" value="UniProtKB-EC"/>
</dbReference>
<feature type="transmembrane region" description="Helical" evidence="9">
    <location>
        <begin position="124"/>
        <end position="143"/>
    </location>
</feature>
<dbReference type="PRINTS" id="PR00344">
    <property type="entry name" value="BCTRLSENSOR"/>
</dbReference>
<feature type="transmembrane region" description="Helical" evidence="9">
    <location>
        <begin position="155"/>
        <end position="175"/>
    </location>
</feature>
<evidence type="ECO:0000256" key="2">
    <source>
        <dbReference type="ARBA" id="ARBA00012438"/>
    </source>
</evidence>
<evidence type="ECO:0000256" key="5">
    <source>
        <dbReference type="ARBA" id="ARBA00022741"/>
    </source>
</evidence>
<dbReference type="Proteomes" id="UP001596364">
    <property type="component" value="Unassembled WGS sequence"/>
</dbReference>
<dbReference type="InterPro" id="IPR004358">
    <property type="entry name" value="Sig_transdc_His_kin-like_C"/>
</dbReference>
<protein>
    <recommendedName>
        <fullName evidence="2">histidine kinase</fullName>
        <ecNumber evidence="2">2.7.13.3</ecNumber>
    </recommendedName>
</protein>
<keyword evidence="6 11" id="KW-0418">Kinase</keyword>
<feature type="transmembrane region" description="Helical" evidence="9">
    <location>
        <begin position="228"/>
        <end position="250"/>
    </location>
</feature>
<evidence type="ECO:0000256" key="1">
    <source>
        <dbReference type="ARBA" id="ARBA00000085"/>
    </source>
</evidence>
<evidence type="ECO:0000256" key="6">
    <source>
        <dbReference type="ARBA" id="ARBA00022777"/>
    </source>
</evidence>
<proteinExistence type="predicted"/>
<keyword evidence="9" id="KW-0812">Transmembrane</keyword>
<accession>A0ABW1XG23</accession>
<keyword evidence="9" id="KW-0472">Membrane</keyword>
<comment type="caution">
    <text evidence="11">The sequence shown here is derived from an EMBL/GenBank/DDBJ whole genome shotgun (WGS) entry which is preliminary data.</text>
</comment>
<evidence type="ECO:0000313" key="12">
    <source>
        <dbReference type="Proteomes" id="UP001596364"/>
    </source>
</evidence>
<dbReference type="Gene3D" id="3.30.565.10">
    <property type="entry name" value="Histidine kinase-like ATPase, C-terminal domain"/>
    <property type="match status" value="1"/>
</dbReference>
<dbReference type="EMBL" id="JBHSUS010000001">
    <property type="protein sequence ID" value="MFC6438674.1"/>
    <property type="molecule type" value="Genomic_DNA"/>
</dbReference>
<dbReference type="Pfam" id="PF02518">
    <property type="entry name" value="HATPase_c"/>
    <property type="match status" value="1"/>
</dbReference>
<evidence type="ECO:0000313" key="11">
    <source>
        <dbReference type="EMBL" id="MFC6438674.1"/>
    </source>
</evidence>
<dbReference type="SUPFAM" id="SSF55781">
    <property type="entry name" value="GAF domain-like"/>
    <property type="match status" value="1"/>
</dbReference>
<evidence type="ECO:0000256" key="8">
    <source>
        <dbReference type="ARBA" id="ARBA00023012"/>
    </source>
</evidence>
<evidence type="ECO:0000256" key="4">
    <source>
        <dbReference type="ARBA" id="ARBA00022679"/>
    </source>
</evidence>
<feature type="transmembrane region" description="Helical" evidence="9">
    <location>
        <begin position="63"/>
        <end position="83"/>
    </location>
</feature>
<gene>
    <name evidence="11" type="primary">prsK</name>
    <name evidence="11" type="ORF">ACFP85_00670</name>
</gene>
<feature type="transmembrane region" description="Helical" evidence="9">
    <location>
        <begin position="187"/>
        <end position="207"/>
    </location>
</feature>
<name>A0ABW1XG23_9ALTE</name>
<dbReference type="PANTHER" id="PTHR43065">
    <property type="entry name" value="SENSOR HISTIDINE KINASE"/>
    <property type="match status" value="1"/>
</dbReference>
<dbReference type="InterPro" id="IPR005467">
    <property type="entry name" value="His_kinase_dom"/>
</dbReference>
<sequence>MLTLLDASGYFLSALGFSILSLLILFTPTRGLPKKLLLIATTATLFDTLMQGVAVFVLIPFDILFAIESIKQLFWVIFLLSCLRQTSSNSLLNLLRTPTSLAFLPLPILAAIFSLILIKIDTAYLSWLFLFQTILNLQILIMLEAFYRQSDHYRWAYKPLIIAIGGLAVFDFVMFSQASMVGRMDQMLWSARGYIYAISIPFLVIAIRRIKEWGVDIFISREIVTGSTLVIVAGAYLLLMSLAGYAIKFIGGQWTSVLQVVFVFLALVLLAALLLSNQFRTEVKVFITKHFFANQFDYRVEWVNLTQQLEEGAKVGANHYVTALNALARTLGVNRGNLLRINGHDFEVLAQLDDNGLNDTDLKTLNYFIPFVQQKHWIIDIDQLRSRPFDYEGMRVNLAQLNACSFHLVIPIFQGDNLWGIAVLTDKDKKRPALNWEVRDYLSVVANQVGAYLFQYEASKQLAENAQFAAFSRMSAFVVHDLKNVLAQIDLILSNADQHRHNPEFIDDTFETLQHTKSRMEKMLRQLTEKQDDSSTGLVKTHLSSVIDEVVNKRCQLLAPLPMVEYQTDPELTLDADKLANVLYHLVSNAQQATPDNGEVRVLSYDESDMLCIDIIDTGCGMSQEFIAERLFAPFDTTKGNAGMGIGAYDAKHYAEKMGGRLEVVSQVGKGTRFTLKIPR</sequence>
<feature type="transmembrane region" description="Helical" evidence="9">
    <location>
        <begin position="256"/>
        <end position="275"/>
    </location>
</feature>
<dbReference type="CDD" id="cd00082">
    <property type="entry name" value="HisKA"/>
    <property type="match status" value="1"/>
</dbReference>
<keyword evidence="12" id="KW-1185">Reference proteome</keyword>
<evidence type="ECO:0000256" key="9">
    <source>
        <dbReference type="SAM" id="Phobius"/>
    </source>
</evidence>
<dbReference type="InterPro" id="IPR014265">
    <property type="entry name" value="XrtA/PrsK"/>
</dbReference>
<evidence type="ECO:0000259" key="10">
    <source>
        <dbReference type="PROSITE" id="PS50109"/>
    </source>
</evidence>
<dbReference type="InterPro" id="IPR003594">
    <property type="entry name" value="HATPase_dom"/>
</dbReference>
<keyword evidence="4 11" id="KW-0808">Transferase</keyword>
<keyword evidence="5" id="KW-0547">Nucleotide-binding</keyword>
<dbReference type="RefSeq" id="WP_254426627.1">
    <property type="nucleotide sequence ID" value="NZ_JBHSUS010000001.1"/>
</dbReference>
<dbReference type="SUPFAM" id="SSF55874">
    <property type="entry name" value="ATPase domain of HSP90 chaperone/DNA topoisomerase II/histidine kinase"/>
    <property type="match status" value="1"/>
</dbReference>
<organism evidence="11 12">
    <name type="scientific">Pseudobowmanella zhangzhouensis</name>
    <dbReference type="NCBI Taxonomy" id="1537679"/>
    <lineage>
        <taxon>Bacteria</taxon>
        <taxon>Pseudomonadati</taxon>
        <taxon>Pseudomonadota</taxon>
        <taxon>Gammaproteobacteria</taxon>
        <taxon>Alteromonadales</taxon>
        <taxon>Alteromonadaceae</taxon>
    </lineage>
</organism>
<feature type="transmembrane region" description="Helical" evidence="9">
    <location>
        <begin position="95"/>
        <end position="118"/>
    </location>
</feature>
<dbReference type="Gene3D" id="3.30.450.40">
    <property type="match status" value="1"/>
</dbReference>
<dbReference type="PANTHER" id="PTHR43065:SF10">
    <property type="entry name" value="PEROXIDE STRESS-ACTIVATED HISTIDINE KINASE MAK3"/>
    <property type="match status" value="1"/>
</dbReference>
<comment type="catalytic activity">
    <reaction evidence="1">
        <text>ATP + protein L-histidine = ADP + protein N-phospho-L-histidine.</text>
        <dbReference type="EC" id="2.7.13.3"/>
    </reaction>
</comment>
<keyword evidence="3" id="KW-0597">Phosphoprotein</keyword>
<dbReference type="NCBIfam" id="TIGR02916">
    <property type="entry name" value="PEP_his_kin"/>
    <property type="match status" value="1"/>
</dbReference>
<evidence type="ECO:0000256" key="3">
    <source>
        <dbReference type="ARBA" id="ARBA00022553"/>
    </source>
</evidence>
<evidence type="ECO:0000256" key="7">
    <source>
        <dbReference type="ARBA" id="ARBA00022840"/>
    </source>
</evidence>
<feature type="domain" description="Histidine kinase" evidence="10">
    <location>
        <begin position="477"/>
        <end position="680"/>
    </location>
</feature>
<dbReference type="InterPro" id="IPR003661">
    <property type="entry name" value="HisK_dim/P_dom"/>
</dbReference>
<dbReference type="EC" id="2.7.13.3" evidence="2"/>
<keyword evidence="8" id="KW-0902">Two-component regulatory system</keyword>
<keyword evidence="9" id="KW-1133">Transmembrane helix</keyword>
<keyword evidence="7" id="KW-0067">ATP-binding</keyword>
<dbReference type="PROSITE" id="PS50109">
    <property type="entry name" value="HIS_KIN"/>
    <property type="match status" value="1"/>
</dbReference>